<keyword evidence="2" id="KW-0472">Membrane</keyword>
<comment type="similarity">
    <text evidence="1">Belongs to the protease inhibitor I9 family.</text>
</comment>
<sequence length="123" mass="14138">TNQTANMFLGKKMLKKIFFLTIVLTIFYIITTRPELSQPELSPFEDETATKKYIIMFRPETPTNIVNDVKLQVLGSGGTIYEEFFIIRGFAAKMKEYFVQDLKNSHNSYIVSIEVDGTVQTLK</sequence>
<feature type="transmembrane region" description="Helical" evidence="2">
    <location>
        <begin position="13"/>
        <end position="30"/>
    </location>
</feature>
<keyword evidence="2" id="KW-0812">Transmembrane</keyword>
<dbReference type="EMBL" id="GDJX01027208">
    <property type="protein sequence ID" value="JAT40728.1"/>
    <property type="molecule type" value="Transcribed_RNA"/>
</dbReference>
<name>A0A1D1XE91_9ARAE</name>
<evidence type="ECO:0000256" key="2">
    <source>
        <dbReference type="SAM" id="Phobius"/>
    </source>
</evidence>
<dbReference type="AlphaFoldDB" id="A0A1D1XE91"/>
<reference evidence="3" key="1">
    <citation type="submission" date="2015-07" db="EMBL/GenBank/DDBJ databases">
        <title>Transcriptome Assembly of Anthurium amnicola.</title>
        <authorList>
            <person name="Suzuki J."/>
        </authorList>
    </citation>
    <scope>NUCLEOTIDE SEQUENCE</scope>
</reference>
<gene>
    <name evidence="3" type="primary">B24G3.190_0</name>
    <name evidence="3" type="ORF">g.133472</name>
</gene>
<accession>A0A1D1XE91</accession>
<proteinExistence type="inferred from homology"/>
<dbReference type="InterPro" id="IPR052471">
    <property type="entry name" value="PBI_I9"/>
</dbReference>
<evidence type="ECO:0000256" key="1">
    <source>
        <dbReference type="ARBA" id="ARBA00038069"/>
    </source>
</evidence>
<feature type="non-terminal residue" evidence="3">
    <location>
        <position position="1"/>
    </location>
</feature>
<evidence type="ECO:0000313" key="3">
    <source>
        <dbReference type="EMBL" id="JAT40728.1"/>
    </source>
</evidence>
<dbReference type="Gene3D" id="3.30.70.80">
    <property type="entry name" value="Peptidase S8 propeptide/proteinase inhibitor I9"/>
    <property type="match status" value="1"/>
</dbReference>
<dbReference type="InterPro" id="IPR037045">
    <property type="entry name" value="S8pro/Inhibitor_I9_sf"/>
</dbReference>
<dbReference type="GO" id="GO:0042144">
    <property type="term" value="P:vacuole fusion, non-autophagic"/>
    <property type="evidence" value="ECO:0007669"/>
    <property type="project" value="TreeGrafter"/>
</dbReference>
<dbReference type="SUPFAM" id="SSF54897">
    <property type="entry name" value="Protease propeptides/inhibitors"/>
    <property type="match status" value="1"/>
</dbReference>
<dbReference type="PANTHER" id="PTHR28288">
    <property type="entry name" value="PROTEASE B INHIBITOR 2"/>
    <property type="match status" value="1"/>
</dbReference>
<dbReference type="GO" id="GO:0004866">
    <property type="term" value="F:endopeptidase inhibitor activity"/>
    <property type="evidence" value="ECO:0007669"/>
    <property type="project" value="TreeGrafter"/>
</dbReference>
<dbReference type="PANTHER" id="PTHR28288:SF2">
    <property type="entry name" value="PROTEASE B INHIBITOR 2"/>
    <property type="match status" value="1"/>
</dbReference>
<keyword evidence="2" id="KW-1133">Transmembrane helix</keyword>
<organism evidence="3">
    <name type="scientific">Anthurium amnicola</name>
    <dbReference type="NCBI Taxonomy" id="1678845"/>
    <lineage>
        <taxon>Eukaryota</taxon>
        <taxon>Viridiplantae</taxon>
        <taxon>Streptophyta</taxon>
        <taxon>Embryophyta</taxon>
        <taxon>Tracheophyta</taxon>
        <taxon>Spermatophyta</taxon>
        <taxon>Magnoliopsida</taxon>
        <taxon>Liliopsida</taxon>
        <taxon>Araceae</taxon>
        <taxon>Pothoideae</taxon>
        <taxon>Potheae</taxon>
        <taxon>Anthurium</taxon>
    </lineage>
</organism>
<protein>
    <submittedName>
        <fullName evidence="3">Uncharacterized protein B24G3.190</fullName>
    </submittedName>
</protein>